<proteinExistence type="predicted"/>
<evidence type="ECO:0000313" key="2">
    <source>
        <dbReference type="EMBL" id="KAK9500772.1"/>
    </source>
</evidence>
<reference evidence="2 3" key="1">
    <citation type="submission" date="2022-12" db="EMBL/GenBank/DDBJ databases">
        <title>Chromosome-level genome assembly of true bugs.</title>
        <authorList>
            <person name="Ma L."/>
            <person name="Li H."/>
        </authorList>
    </citation>
    <scope>NUCLEOTIDE SEQUENCE [LARGE SCALE GENOMIC DNA]</scope>
    <source>
        <strain evidence="2">Lab_2022b</strain>
    </source>
</reference>
<evidence type="ECO:0000259" key="1">
    <source>
        <dbReference type="Pfam" id="PF12348"/>
    </source>
</evidence>
<gene>
    <name evidence="2" type="ORF">O3M35_001970</name>
</gene>
<name>A0AAW1CVZ1_9HEMI</name>
<dbReference type="Proteomes" id="UP001461498">
    <property type="component" value="Unassembled WGS sequence"/>
</dbReference>
<dbReference type="InterPro" id="IPR016024">
    <property type="entry name" value="ARM-type_fold"/>
</dbReference>
<dbReference type="Gene3D" id="1.25.10.10">
    <property type="entry name" value="Leucine-rich Repeat Variant"/>
    <property type="match status" value="1"/>
</dbReference>
<evidence type="ECO:0000313" key="3">
    <source>
        <dbReference type="Proteomes" id="UP001461498"/>
    </source>
</evidence>
<organism evidence="2 3">
    <name type="scientific">Rhynocoris fuscipes</name>
    <dbReference type="NCBI Taxonomy" id="488301"/>
    <lineage>
        <taxon>Eukaryota</taxon>
        <taxon>Metazoa</taxon>
        <taxon>Ecdysozoa</taxon>
        <taxon>Arthropoda</taxon>
        <taxon>Hexapoda</taxon>
        <taxon>Insecta</taxon>
        <taxon>Pterygota</taxon>
        <taxon>Neoptera</taxon>
        <taxon>Paraneoptera</taxon>
        <taxon>Hemiptera</taxon>
        <taxon>Heteroptera</taxon>
        <taxon>Panheteroptera</taxon>
        <taxon>Cimicomorpha</taxon>
        <taxon>Reduviidae</taxon>
        <taxon>Harpactorinae</taxon>
        <taxon>Harpactorini</taxon>
        <taxon>Rhynocoris</taxon>
    </lineage>
</organism>
<accession>A0AAW1CVZ1</accession>
<keyword evidence="3" id="KW-1185">Reference proteome</keyword>
<feature type="domain" description="CLASP N-terminal" evidence="1">
    <location>
        <begin position="206"/>
        <end position="336"/>
    </location>
</feature>
<protein>
    <recommendedName>
        <fullName evidence="1">CLASP N-terminal domain-containing protein</fullName>
    </recommendedName>
</protein>
<dbReference type="InterPro" id="IPR011989">
    <property type="entry name" value="ARM-like"/>
</dbReference>
<dbReference type="InterPro" id="IPR024395">
    <property type="entry name" value="CLASP_N_dom"/>
</dbReference>
<comment type="caution">
    <text evidence="2">The sequence shown here is derived from an EMBL/GenBank/DDBJ whole genome shotgun (WGS) entry which is preliminary data.</text>
</comment>
<dbReference type="SUPFAM" id="SSF48371">
    <property type="entry name" value="ARM repeat"/>
    <property type="match status" value="1"/>
</dbReference>
<dbReference type="Pfam" id="PF12348">
    <property type="entry name" value="CLASP_N"/>
    <property type="match status" value="1"/>
</dbReference>
<sequence>MDKEISAPVNLTETKKSKPTLKLCPTCHGRGFYEDACQDRSEEIEVIKSTQYHTLPKMKGSTKPQSRNNKITWKLSEVAFPILPNKTVTKSKQELITRNASASTMNERIPLRRDSSQLSKDSCDSLKDYTIEDKEIIDINEFLKITKVKLKSENLNDIAQGVINTVHIARKGSDFALPLMPQVNRHLCTLLKNFKNYYVFIAFEAIKELYTIVPLISRPEFDEMIHLLLVKVSDLKTNVREAANAVLDVVAQNTPPQYLVRAILGKGPKSKSPNVRHTSARLLDHVVDSIGPESLINAFNLREMRKNIVECSLLFLEDQNPDVRKVGKEIVTKLMAVPEFEETLPSDVPVQLFRRVEKILLNIKYEKQCVFDD</sequence>
<dbReference type="EMBL" id="JAPXFL010000010">
    <property type="protein sequence ID" value="KAK9500772.1"/>
    <property type="molecule type" value="Genomic_DNA"/>
</dbReference>
<dbReference type="AlphaFoldDB" id="A0AAW1CVZ1"/>